<evidence type="ECO:0000313" key="1">
    <source>
        <dbReference type="EMBL" id="SEU10393.1"/>
    </source>
</evidence>
<dbReference type="EMBL" id="FOIM01000031">
    <property type="protein sequence ID" value="SEU10393.1"/>
    <property type="molecule type" value="Genomic_DNA"/>
</dbReference>
<accession>A0A1I0JJ64</accession>
<organism evidence="1 2">
    <name type="scientific">Enterocloster lavalensis</name>
    <dbReference type="NCBI Taxonomy" id="460384"/>
    <lineage>
        <taxon>Bacteria</taxon>
        <taxon>Bacillati</taxon>
        <taxon>Bacillota</taxon>
        <taxon>Clostridia</taxon>
        <taxon>Lachnospirales</taxon>
        <taxon>Lachnospiraceae</taxon>
        <taxon>Enterocloster</taxon>
    </lineage>
</organism>
<dbReference type="RefSeq" id="WP_092369228.1">
    <property type="nucleotide sequence ID" value="NZ_DAINWJ010000027.1"/>
</dbReference>
<gene>
    <name evidence="1" type="ORF">SAMN05216313_13112</name>
</gene>
<dbReference type="Proteomes" id="UP000198508">
    <property type="component" value="Unassembled WGS sequence"/>
</dbReference>
<dbReference type="AlphaFoldDB" id="A0A1I0JJ64"/>
<proteinExistence type="predicted"/>
<evidence type="ECO:0000313" key="2">
    <source>
        <dbReference type="Proteomes" id="UP000198508"/>
    </source>
</evidence>
<dbReference type="GeneID" id="93280743"/>
<dbReference type="STRING" id="460384.SAMN05216313_13112"/>
<name>A0A1I0JJ64_9FIRM</name>
<evidence type="ECO:0008006" key="3">
    <source>
        <dbReference type="Google" id="ProtNLM"/>
    </source>
</evidence>
<sequence>MNIETNERYPELLTRLREAEKVVIGLGGEWKLADDGRPVRERRLSDDPAQKRLRAAYEALYELVKDKDYYLVTTVTDGAVYDTPFDGKRIVAPCGNIHWRQCSGACTKDIWEEGEVPEDICPHCGAPLTGNTIQAETYIEEGYLPRWAAYKTWQAGTLNRSLLMLELGVGFDNPTVIRWPFEKIVYVNQKSYLLRVHKTLSQLPGEVGERAGRVAMDSVDWVSGLAEEAAVR</sequence>
<protein>
    <recommendedName>
        <fullName evidence="3">NAD-dependent protein deacetylase, SIR2 family</fullName>
    </recommendedName>
</protein>
<dbReference type="SUPFAM" id="SSF52467">
    <property type="entry name" value="DHS-like NAD/FAD-binding domain"/>
    <property type="match status" value="1"/>
</dbReference>
<reference evidence="2" key="1">
    <citation type="submission" date="2016-10" db="EMBL/GenBank/DDBJ databases">
        <authorList>
            <person name="Varghese N."/>
            <person name="Submissions S."/>
        </authorList>
    </citation>
    <scope>NUCLEOTIDE SEQUENCE [LARGE SCALE GENOMIC DNA]</scope>
    <source>
        <strain evidence="2">NLAE-zl-G277</strain>
    </source>
</reference>
<dbReference type="InterPro" id="IPR029035">
    <property type="entry name" value="DHS-like_NAD/FAD-binding_dom"/>
</dbReference>
<keyword evidence="2" id="KW-1185">Reference proteome</keyword>